<evidence type="ECO:0000256" key="1">
    <source>
        <dbReference type="SAM" id="MobiDB-lite"/>
    </source>
</evidence>
<feature type="compositionally biased region" description="Basic and acidic residues" evidence="1">
    <location>
        <begin position="15"/>
        <end position="28"/>
    </location>
</feature>
<reference evidence="2" key="1">
    <citation type="submission" date="2023-04" db="EMBL/GenBank/DDBJ databases">
        <authorList>
            <consortium name="ELIXIR-Norway"/>
        </authorList>
    </citation>
    <scope>NUCLEOTIDE SEQUENCE [LARGE SCALE GENOMIC DNA]</scope>
</reference>
<organism evidence="2 3">
    <name type="scientific">Rangifer tarandus platyrhynchus</name>
    <name type="common">Svalbard reindeer</name>
    <dbReference type="NCBI Taxonomy" id="3082113"/>
    <lineage>
        <taxon>Eukaryota</taxon>
        <taxon>Metazoa</taxon>
        <taxon>Chordata</taxon>
        <taxon>Craniata</taxon>
        <taxon>Vertebrata</taxon>
        <taxon>Euteleostomi</taxon>
        <taxon>Mammalia</taxon>
        <taxon>Eutheria</taxon>
        <taxon>Laurasiatheria</taxon>
        <taxon>Artiodactyla</taxon>
        <taxon>Ruminantia</taxon>
        <taxon>Pecora</taxon>
        <taxon>Cervidae</taxon>
        <taxon>Odocoileinae</taxon>
        <taxon>Rangifer</taxon>
    </lineage>
</organism>
<gene>
    <name evidence="2" type="ORF">MRATA1EN1_LOCUS14628</name>
</gene>
<feature type="region of interest" description="Disordered" evidence="1">
    <location>
        <begin position="1"/>
        <end position="33"/>
    </location>
</feature>
<dbReference type="Proteomes" id="UP001176941">
    <property type="component" value="Chromosome 24"/>
</dbReference>
<proteinExistence type="predicted"/>
<protein>
    <submittedName>
        <fullName evidence="2">Uncharacterized protein</fullName>
    </submittedName>
</protein>
<keyword evidence="3" id="KW-1185">Reference proteome</keyword>
<name>A0ABN8YYF6_RANTA</name>
<evidence type="ECO:0000313" key="2">
    <source>
        <dbReference type="EMBL" id="CAI9165666.1"/>
    </source>
</evidence>
<dbReference type="EMBL" id="OX459960">
    <property type="protein sequence ID" value="CAI9165666.1"/>
    <property type="molecule type" value="Genomic_DNA"/>
</dbReference>
<evidence type="ECO:0000313" key="3">
    <source>
        <dbReference type="Proteomes" id="UP001176941"/>
    </source>
</evidence>
<sequence length="98" mass="10684">MITAVGPRCFRARKPRADEESDRADHRPSPPRHRLLTFRRGVQLRLLLAGSISPGYSPVLPVLLTAVLSSRGPVRRADPSGEAWPPGLSLWATAAADH</sequence>
<accession>A0ABN8YYF6</accession>